<gene>
    <name evidence="1" type="ORF">AKJ62_04220</name>
</gene>
<evidence type="ECO:0000313" key="2">
    <source>
        <dbReference type="Proteomes" id="UP000070589"/>
    </source>
</evidence>
<name>A0A133U3Y5_9EURY</name>
<keyword evidence="2" id="KW-1185">Reference proteome</keyword>
<reference evidence="1 2" key="1">
    <citation type="journal article" date="2016" name="Sci. Rep.">
        <title>Metabolic traits of an uncultured archaeal lineage -MSBL1- from brine pools of the Red Sea.</title>
        <authorList>
            <person name="Mwirichia R."/>
            <person name="Alam I."/>
            <person name="Rashid M."/>
            <person name="Vinu M."/>
            <person name="Ba-Alawi W."/>
            <person name="Anthony Kamau A."/>
            <person name="Kamanda Ngugi D."/>
            <person name="Goker M."/>
            <person name="Klenk H.P."/>
            <person name="Bajic V."/>
            <person name="Stingl U."/>
        </authorList>
    </citation>
    <scope>NUCLEOTIDE SEQUENCE [LARGE SCALE GENOMIC DNA]</scope>
    <source>
        <strain evidence="1">SCGC-AAA259D14</strain>
    </source>
</reference>
<dbReference type="Proteomes" id="UP000070589">
    <property type="component" value="Unassembled WGS sequence"/>
</dbReference>
<proteinExistence type="predicted"/>
<evidence type="ECO:0000313" key="1">
    <source>
        <dbReference type="EMBL" id="KXA88901.1"/>
    </source>
</evidence>
<sequence length="88" mass="9798">MNRYIGIDVHQDKCHGTVLDEDGITARQGYFQNSPSGFKDFFDGTGTGKVAIEATDAWQPVYDVVSSSSSSRVVSRDFFRGFFLGIFF</sequence>
<dbReference type="AlphaFoldDB" id="A0A133U3Y5"/>
<comment type="caution">
    <text evidence="1">The sequence shown here is derived from an EMBL/GenBank/DDBJ whole genome shotgun (WGS) entry which is preliminary data.</text>
</comment>
<dbReference type="EMBL" id="LHXL01000071">
    <property type="protein sequence ID" value="KXA88901.1"/>
    <property type="molecule type" value="Genomic_DNA"/>
</dbReference>
<protein>
    <submittedName>
        <fullName evidence="1">Uncharacterized protein</fullName>
    </submittedName>
</protein>
<organism evidence="1 2">
    <name type="scientific">candidate division MSBL1 archaeon SCGC-AAA259D14</name>
    <dbReference type="NCBI Taxonomy" id="1698261"/>
    <lineage>
        <taxon>Archaea</taxon>
        <taxon>Methanobacteriati</taxon>
        <taxon>Methanobacteriota</taxon>
        <taxon>candidate division MSBL1</taxon>
    </lineage>
</organism>
<accession>A0A133U3Y5</accession>